<protein>
    <submittedName>
        <fullName evidence="1">Uncharacterized protein</fullName>
    </submittedName>
</protein>
<gene>
    <name evidence="1" type="ORF">PEDI_43410</name>
</gene>
<evidence type="ECO:0000313" key="1">
    <source>
        <dbReference type="EMBL" id="GJM63789.1"/>
    </source>
</evidence>
<dbReference type="AlphaFoldDB" id="A0AAN5ALY0"/>
<sequence>MPLLGGIPSQEAFFYPDFFQTIEMKSMDIIIPTLLPYLI</sequence>
<comment type="caution">
    <text evidence="1">The sequence shown here is derived from an EMBL/GenBank/DDBJ whole genome shotgun (WGS) entry which is preliminary data.</text>
</comment>
<name>A0AAN5ALY0_9BACT</name>
<dbReference type="Proteomes" id="UP001310022">
    <property type="component" value="Unassembled WGS sequence"/>
</dbReference>
<proteinExistence type="predicted"/>
<evidence type="ECO:0000313" key="2">
    <source>
        <dbReference type="Proteomes" id="UP001310022"/>
    </source>
</evidence>
<reference evidence="1 2" key="1">
    <citation type="submission" date="2021-12" db="EMBL/GenBank/DDBJ databases">
        <title>Genome sequencing of bacteria with rrn-lacking chromosome and rrn-plasmid.</title>
        <authorList>
            <person name="Anda M."/>
            <person name="Iwasaki W."/>
        </authorList>
    </citation>
    <scope>NUCLEOTIDE SEQUENCE [LARGE SCALE GENOMIC DNA]</scope>
    <source>
        <strain evidence="1 2">NBRC 15940</strain>
    </source>
</reference>
<accession>A0AAN5ALY0</accession>
<keyword evidence="2" id="KW-1185">Reference proteome</keyword>
<dbReference type="EMBL" id="BQKE01000003">
    <property type="protein sequence ID" value="GJM63789.1"/>
    <property type="molecule type" value="Genomic_DNA"/>
</dbReference>
<organism evidence="1 2">
    <name type="scientific">Persicobacter diffluens</name>
    <dbReference type="NCBI Taxonomy" id="981"/>
    <lineage>
        <taxon>Bacteria</taxon>
        <taxon>Pseudomonadati</taxon>
        <taxon>Bacteroidota</taxon>
        <taxon>Cytophagia</taxon>
        <taxon>Cytophagales</taxon>
        <taxon>Persicobacteraceae</taxon>
        <taxon>Persicobacter</taxon>
    </lineage>
</organism>